<organism evidence="1 2">
    <name type="scientific">Tsukamurella soli</name>
    <dbReference type="NCBI Taxonomy" id="644556"/>
    <lineage>
        <taxon>Bacteria</taxon>
        <taxon>Bacillati</taxon>
        <taxon>Actinomycetota</taxon>
        <taxon>Actinomycetes</taxon>
        <taxon>Mycobacteriales</taxon>
        <taxon>Tsukamurellaceae</taxon>
        <taxon>Tsukamurella</taxon>
    </lineage>
</organism>
<protein>
    <submittedName>
        <fullName evidence="1">Type II toxin-antitoxin system RelE/ParE family toxin</fullName>
    </submittedName>
</protein>
<sequence>MVSDPDTPISWVGATLSDMREQPPSAQRMMGFQLRRVQRGLEPQNWRPMPSIGKGVREIRVKDSDGIYRTVYVVVGDPSAVYVLAVFAKKTEKTPQSVKDLAAKRYKAVIEKSRKGEQQ</sequence>
<dbReference type="Proteomes" id="UP001500635">
    <property type="component" value="Unassembled WGS sequence"/>
</dbReference>
<evidence type="ECO:0000313" key="2">
    <source>
        <dbReference type="Proteomes" id="UP001500635"/>
    </source>
</evidence>
<accession>A0ABP8J6J6</accession>
<dbReference type="InterPro" id="IPR009241">
    <property type="entry name" value="HigB-like"/>
</dbReference>
<name>A0ABP8J6J6_9ACTN</name>
<evidence type="ECO:0000313" key="1">
    <source>
        <dbReference type="EMBL" id="GAA4385962.1"/>
    </source>
</evidence>
<reference evidence="2" key="1">
    <citation type="journal article" date="2019" name="Int. J. Syst. Evol. Microbiol.">
        <title>The Global Catalogue of Microorganisms (GCM) 10K type strain sequencing project: providing services to taxonomists for standard genome sequencing and annotation.</title>
        <authorList>
            <consortium name="The Broad Institute Genomics Platform"/>
            <consortium name="The Broad Institute Genome Sequencing Center for Infectious Disease"/>
            <person name="Wu L."/>
            <person name="Ma J."/>
        </authorList>
    </citation>
    <scope>NUCLEOTIDE SEQUENCE [LARGE SCALE GENOMIC DNA]</scope>
    <source>
        <strain evidence="2">JCM 17688</strain>
    </source>
</reference>
<gene>
    <name evidence="1" type="ORF">GCM10023147_08460</name>
</gene>
<proteinExistence type="predicted"/>
<dbReference type="Pfam" id="PF05973">
    <property type="entry name" value="Gp49"/>
    <property type="match status" value="1"/>
</dbReference>
<comment type="caution">
    <text evidence="1">The sequence shown here is derived from an EMBL/GenBank/DDBJ whole genome shotgun (WGS) entry which is preliminary data.</text>
</comment>
<keyword evidence="2" id="KW-1185">Reference proteome</keyword>
<dbReference type="EMBL" id="BAABFR010000008">
    <property type="protein sequence ID" value="GAA4385962.1"/>
    <property type="molecule type" value="Genomic_DNA"/>
</dbReference>